<dbReference type="OrthoDB" id="10249065at2759"/>
<evidence type="ECO:0000256" key="7">
    <source>
        <dbReference type="PROSITE-ProRule" id="PRU00221"/>
    </source>
</evidence>
<accession>A0A1D2V8B1</accession>
<dbReference type="Pfam" id="PF00400">
    <property type="entry name" value="WD40"/>
    <property type="match status" value="4"/>
</dbReference>
<evidence type="ECO:0000256" key="2">
    <source>
        <dbReference type="ARBA" id="ARBA00005649"/>
    </source>
</evidence>
<dbReference type="PANTHER" id="PTHR22851:SF0">
    <property type="entry name" value="DDB1- AND CUL4-ASSOCIATED FACTOR 13"/>
    <property type="match status" value="1"/>
</dbReference>
<keyword evidence="4" id="KW-0677">Repeat</keyword>
<dbReference type="InterPro" id="IPR015943">
    <property type="entry name" value="WD40/YVTN_repeat-like_dom_sf"/>
</dbReference>
<dbReference type="STRING" id="1344418.A0A1D2V8B1"/>
<protein>
    <submittedName>
        <fullName evidence="9">WD40 repeat-like protein</fullName>
    </submittedName>
</protein>
<feature type="repeat" description="WD" evidence="7">
    <location>
        <begin position="293"/>
        <end position="334"/>
    </location>
</feature>
<gene>
    <name evidence="9" type="ORF">ASCRUDRAFT_40160</name>
</gene>
<proteinExistence type="inferred from homology"/>
<comment type="subcellular location">
    <subcellularLocation>
        <location evidence="1">Nucleus</location>
        <location evidence="1">Nucleolus</location>
    </subcellularLocation>
</comment>
<dbReference type="SUPFAM" id="SSF50978">
    <property type="entry name" value="WD40 repeat-like"/>
    <property type="match status" value="1"/>
</dbReference>
<reference evidence="10" key="1">
    <citation type="submission" date="2016-05" db="EMBL/GenBank/DDBJ databases">
        <title>Comparative genomics of biotechnologically important yeasts.</title>
        <authorList>
            <consortium name="DOE Joint Genome Institute"/>
            <person name="Riley R."/>
            <person name="Haridas S."/>
            <person name="Wolfe K.H."/>
            <person name="Lopes M.R."/>
            <person name="Hittinger C.T."/>
            <person name="Goker M."/>
            <person name="Salamov A."/>
            <person name="Wisecaver J."/>
            <person name="Long T.M."/>
            <person name="Aerts A.L."/>
            <person name="Barry K."/>
            <person name="Choi C."/>
            <person name="Clum A."/>
            <person name="Coughlan A.Y."/>
            <person name="Deshpande S."/>
            <person name="Douglass A.P."/>
            <person name="Hanson S.J."/>
            <person name="Klenk H.-P."/>
            <person name="Labutti K."/>
            <person name="Lapidus A."/>
            <person name="Lindquist E."/>
            <person name="Lipzen A."/>
            <person name="Meier-Kolthoff J.P."/>
            <person name="Ohm R.A."/>
            <person name="Otillar R.P."/>
            <person name="Pangilinan J."/>
            <person name="Peng Y."/>
            <person name="Rokas A."/>
            <person name="Rosa C.A."/>
            <person name="Scheuner C."/>
            <person name="Sibirny A.A."/>
            <person name="Slot J.C."/>
            <person name="Stielow J.B."/>
            <person name="Sun H."/>
            <person name="Kurtzman C.P."/>
            <person name="Blackwell M."/>
            <person name="Grigoriev I.V."/>
            <person name="Jeffries T.W."/>
        </authorList>
    </citation>
    <scope>NUCLEOTIDE SEQUENCE [LARGE SCALE GENOMIC DNA]</scope>
    <source>
        <strain evidence="10">DSM 1968</strain>
    </source>
</reference>
<evidence type="ECO:0000256" key="3">
    <source>
        <dbReference type="ARBA" id="ARBA00022574"/>
    </source>
</evidence>
<feature type="repeat" description="WD" evidence="7">
    <location>
        <begin position="107"/>
        <end position="150"/>
    </location>
</feature>
<evidence type="ECO:0000313" key="9">
    <source>
        <dbReference type="EMBL" id="ODV57921.1"/>
    </source>
</evidence>
<dbReference type="PANTHER" id="PTHR22851">
    <property type="entry name" value="U3 SMALL NUCLEOLAR RNA U3 SNORNA ASSOCIATED PROTEIN"/>
    <property type="match status" value="1"/>
</dbReference>
<dbReference type="Proteomes" id="UP000095038">
    <property type="component" value="Unassembled WGS sequence"/>
</dbReference>
<dbReference type="FunCoup" id="A0A1D2V8B1">
    <property type="interactions" value="1293"/>
</dbReference>
<dbReference type="EMBL" id="KV454498">
    <property type="protein sequence ID" value="ODV57921.1"/>
    <property type="molecule type" value="Genomic_DNA"/>
</dbReference>
<dbReference type="PRINTS" id="PR00320">
    <property type="entry name" value="GPROTEINBRPT"/>
</dbReference>
<evidence type="ECO:0000313" key="10">
    <source>
        <dbReference type="Proteomes" id="UP000095038"/>
    </source>
</evidence>
<dbReference type="SMART" id="SM00320">
    <property type="entry name" value="WD40"/>
    <property type="match status" value="6"/>
</dbReference>
<dbReference type="InterPro" id="IPR001680">
    <property type="entry name" value="WD40_rpt"/>
</dbReference>
<feature type="repeat" description="WD" evidence="7">
    <location>
        <begin position="336"/>
        <end position="377"/>
    </location>
</feature>
<dbReference type="Gene3D" id="2.130.10.10">
    <property type="entry name" value="YVTN repeat-like/Quinoprotein amine dehydrogenase"/>
    <property type="match status" value="2"/>
</dbReference>
<dbReference type="GeneID" id="30964636"/>
<feature type="repeat" description="WD" evidence="7">
    <location>
        <begin position="63"/>
        <end position="105"/>
    </location>
</feature>
<organism evidence="9 10">
    <name type="scientific">Ascoidea rubescens DSM 1968</name>
    <dbReference type="NCBI Taxonomy" id="1344418"/>
    <lineage>
        <taxon>Eukaryota</taxon>
        <taxon>Fungi</taxon>
        <taxon>Dikarya</taxon>
        <taxon>Ascomycota</taxon>
        <taxon>Saccharomycotina</taxon>
        <taxon>Saccharomycetes</taxon>
        <taxon>Ascoideaceae</taxon>
        <taxon>Ascoidea</taxon>
    </lineage>
</organism>
<feature type="domain" description="Sof1-like protein" evidence="8">
    <location>
        <begin position="369"/>
        <end position="455"/>
    </location>
</feature>
<keyword evidence="6" id="KW-0687">Ribonucleoprotein</keyword>
<dbReference type="RefSeq" id="XP_020044228.1">
    <property type="nucleotide sequence ID" value="XM_020191000.1"/>
</dbReference>
<dbReference type="PROSITE" id="PS50294">
    <property type="entry name" value="WD_REPEATS_REGION"/>
    <property type="match status" value="2"/>
</dbReference>
<dbReference type="PROSITE" id="PS50082">
    <property type="entry name" value="WD_REPEATS_2"/>
    <property type="match status" value="5"/>
</dbReference>
<evidence type="ECO:0000256" key="1">
    <source>
        <dbReference type="ARBA" id="ARBA00004604"/>
    </source>
</evidence>
<feature type="repeat" description="WD" evidence="7">
    <location>
        <begin position="207"/>
        <end position="249"/>
    </location>
</feature>
<dbReference type="GO" id="GO:0032040">
    <property type="term" value="C:small-subunit processome"/>
    <property type="evidence" value="ECO:0007669"/>
    <property type="project" value="EnsemblFungi"/>
</dbReference>
<dbReference type="InParanoid" id="A0A1D2V8B1"/>
<keyword evidence="10" id="KW-1185">Reference proteome</keyword>
<evidence type="ECO:0000256" key="6">
    <source>
        <dbReference type="ARBA" id="ARBA00023274"/>
    </source>
</evidence>
<dbReference type="InterPro" id="IPR007287">
    <property type="entry name" value="Sof1"/>
</dbReference>
<name>A0A1D2V8B1_9ASCO</name>
<keyword evidence="3 7" id="KW-0853">WD repeat</keyword>
<dbReference type="Pfam" id="PF04158">
    <property type="entry name" value="Sof1"/>
    <property type="match status" value="1"/>
</dbReference>
<evidence type="ECO:0000256" key="5">
    <source>
        <dbReference type="ARBA" id="ARBA00023242"/>
    </source>
</evidence>
<sequence length="461" mass="53552">MKIKTISRSSDNYVPVRNTQKSILPKNNSSTLHPFEKQREYAKALQATKLERLFAKPFLYQLGRGHADGVYSICKNDNDLSKLCTGSGDGFIKYWNLNDPKDEKLSFKAHNGIIKSLTILRNNGNNLLSCGGEDNTVKLWSLNDHDFRHKSNFNNFHSINKPGLIKSWTGEYSFQAMDSHKAEPKFVTGGYKVELWDINRSNPISDLTWGSDSIISLKFNPLQTSIFATSGSDNNLNLYDLRTNSSIQKLITSFKVNSISWNPIKPHNFMAASEDENAYYYDMRFLKKSLLIFKDHVAPILDIDFSSNGREFVTGSYDKTIRIFNINEPRSRDIYHTKRMQHVFKVIYSSDNKYIISGSDDCNVRVWRSKASERSNIKSSRELTHLIKVERLKEKYKNMPEIKRISRHRHLPKGIKKAKDHKIVQMESIKRKEFNEKRHRKPEYNKVQDEKEKHIVNLAFK</sequence>
<comment type="similarity">
    <text evidence="2">Belongs to the WD repeat DCAF13/WDSOF1 family.</text>
</comment>
<dbReference type="InterPro" id="IPR036322">
    <property type="entry name" value="WD40_repeat_dom_sf"/>
</dbReference>
<evidence type="ECO:0000259" key="8">
    <source>
        <dbReference type="Pfam" id="PF04158"/>
    </source>
</evidence>
<keyword evidence="5" id="KW-0539">Nucleus</keyword>
<evidence type="ECO:0000256" key="4">
    <source>
        <dbReference type="ARBA" id="ARBA00022737"/>
    </source>
</evidence>
<dbReference type="AlphaFoldDB" id="A0A1D2V8B1"/>
<dbReference type="InterPro" id="IPR020472">
    <property type="entry name" value="WD40_PAC1"/>
</dbReference>
<dbReference type="InterPro" id="IPR051733">
    <property type="entry name" value="WD_repeat_DCAF13/WDSOF1"/>
</dbReference>
<dbReference type="GO" id="GO:0000462">
    <property type="term" value="P:maturation of SSU-rRNA from tricistronic rRNA transcript (SSU-rRNA, 5.8S rRNA, LSU-rRNA)"/>
    <property type="evidence" value="ECO:0007669"/>
    <property type="project" value="EnsemblFungi"/>
</dbReference>